<dbReference type="PANTHER" id="PTHR23028:SF131">
    <property type="entry name" value="BLR2367 PROTEIN"/>
    <property type="match status" value="1"/>
</dbReference>
<dbReference type="Proteomes" id="UP000295021">
    <property type="component" value="Unassembled WGS sequence"/>
</dbReference>
<dbReference type="AlphaFoldDB" id="A0AAX2QA97"/>
<gene>
    <name evidence="3" type="ORF">EV131_13420</name>
</gene>
<dbReference type="RefSeq" id="WP_132615079.1">
    <property type="nucleotide sequence ID" value="NZ_SMBI01000034.1"/>
</dbReference>
<keyword evidence="1" id="KW-0472">Membrane</keyword>
<dbReference type="GO" id="GO:0000271">
    <property type="term" value="P:polysaccharide biosynthetic process"/>
    <property type="evidence" value="ECO:0007669"/>
    <property type="project" value="TreeGrafter"/>
</dbReference>
<feature type="transmembrane region" description="Helical" evidence="1">
    <location>
        <begin position="80"/>
        <end position="100"/>
    </location>
</feature>
<evidence type="ECO:0000313" key="4">
    <source>
        <dbReference type="Proteomes" id="UP000295021"/>
    </source>
</evidence>
<protein>
    <submittedName>
        <fullName evidence="3">Peptidoglycan/LPS O-acetylase OafA/YrhL</fullName>
    </submittedName>
</protein>
<feature type="transmembrane region" description="Helical" evidence="1">
    <location>
        <begin position="339"/>
        <end position="360"/>
    </location>
</feature>
<comment type="caution">
    <text evidence="3">The sequence shown here is derived from an EMBL/GenBank/DDBJ whole genome shotgun (WGS) entry which is preliminary data.</text>
</comment>
<organism evidence="3 4">
    <name type="scientific">Rhizobium laguerreae</name>
    <dbReference type="NCBI Taxonomy" id="1076926"/>
    <lineage>
        <taxon>Bacteria</taxon>
        <taxon>Pseudomonadati</taxon>
        <taxon>Pseudomonadota</taxon>
        <taxon>Alphaproteobacteria</taxon>
        <taxon>Hyphomicrobiales</taxon>
        <taxon>Rhizobiaceae</taxon>
        <taxon>Rhizobium/Agrobacterium group</taxon>
        <taxon>Rhizobium</taxon>
    </lineage>
</organism>
<feature type="transmembrane region" description="Helical" evidence="1">
    <location>
        <begin position="139"/>
        <end position="157"/>
    </location>
</feature>
<dbReference type="GO" id="GO:0016020">
    <property type="term" value="C:membrane"/>
    <property type="evidence" value="ECO:0007669"/>
    <property type="project" value="TreeGrafter"/>
</dbReference>
<feature type="domain" description="Acyltransferase 3" evidence="2">
    <location>
        <begin position="7"/>
        <end position="351"/>
    </location>
</feature>
<evidence type="ECO:0000313" key="3">
    <source>
        <dbReference type="EMBL" id="TCU11984.1"/>
    </source>
</evidence>
<dbReference type="PANTHER" id="PTHR23028">
    <property type="entry name" value="ACETYLTRANSFERASE"/>
    <property type="match status" value="1"/>
</dbReference>
<name>A0AAX2QA97_9HYPH</name>
<evidence type="ECO:0000256" key="1">
    <source>
        <dbReference type="SAM" id="Phobius"/>
    </source>
</evidence>
<sequence>MQVKRYVALDSWRGVAALSVVAFHFRTTAGFDGVAIFNGMYMFVDFFFVLSGFVIYSSYGAKLRNGYGILRFMWLRVGRVYPLHIAILIGFIALQMLIVYPRTGDWFPAPTETWGTILANILLVQSLNLYDFLTWNEPSWSISVEFFTYILFAVAITGAGRLQWLLCLVVLCVAPAFLFFFNAGKNLDTTATYGLVRCIYGFSSGVVAYELYSHLSRLRGFLEKNPLCGSTTEFAIVMLIAAFIATANTSPLSLLAPILFGASVIIFAAEAGIFSKLMLCRPLVFLGAISYSIYMVHMLVISWWLELFRAALFKIGGRKLFETVDHFARSYVFLAERNYPGLALMLLVVVAVSATTYVFIEKPSREWSRRRPFFERAPGGPTITEATPTR</sequence>
<accession>A0AAX2QA97</accession>
<feature type="transmembrane region" description="Helical" evidence="1">
    <location>
        <begin position="252"/>
        <end position="271"/>
    </location>
</feature>
<evidence type="ECO:0000259" key="2">
    <source>
        <dbReference type="Pfam" id="PF01757"/>
    </source>
</evidence>
<keyword evidence="1" id="KW-0812">Transmembrane</keyword>
<feature type="transmembrane region" description="Helical" evidence="1">
    <location>
        <begin position="194"/>
        <end position="215"/>
    </location>
</feature>
<dbReference type="InterPro" id="IPR050879">
    <property type="entry name" value="Acyltransferase_3"/>
</dbReference>
<dbReference type="EMBL" id="SMBI01000034">
    <property type="protein sequence ID" value="TCU11984.1"/>
    <property type="molecule type" value="Genomic_DNA"/>
</dbReference>
<dbReference type="GO" id="GO:0016747">
    <property type="term" value="F:acyltransferase activity, transferring groups other than amino-acyl groups"/>
    <property type="evidence" value="ECO:0007669"/>
    <property type="project" value="InterPro"/>
</dbReference>
<keyword evidence="1" id="KW-1133">Transmembrane helix</keyword>
<proteinExistence type="predicted"/>
<feature type="transmembrane region" description="Helical" evidence="1">
    <location>
        <begin position="227"/>
        <end position="246"/>
    </location>
</feature>
<dbReference type="Pfam" id="PF01757">
    <property type="entry name" value="Acyl_transf_3"/>
    <property type="match status" value="1"/>
</dbReference>
<dbReference type="InterPro" id="IPR002656">
    <property type="entry name" value="Acyl_transf_3_dom"/>
</dbReference>
<feature type="transmembrane region" description="Helical" evidence="1">
    <location>
        <begin position="40"/>
        <end position="59"/>
    </location>
</feature>
<feature type="transmembrane region" description="Helical" evidence="1">
    <location>
        <begin position="164"/>
        <end position="182"/>
    </location>
</feature>
<reference evidence="3 4" key="1">
    <citation type="submission" date="2019-03" db="EMBL/GenBank/DDBJ databases">
        <title>Genomic Encyclopedia of Type Strains, Phase IV (KMG-V): Genome sequencing to study the core and pangenomes of soil and plant-associated prokaryotes.</title>
        <authorList>
            <person name="Whitman W."/>
        </authorList>
    </citation>
    <scope>NUCLEOTIDE SEQUENCE [LARGE SCALE GENOMIC DNA]</scope>
    <source>
        <strain evidence="3 4">FB403</strain>
    </source>
</reference>
<feature type="transmembrane region" description="Helical" evidence="1">
    <location>
        <begin position="283"/>
        <end position="305"/>
    </location>
</feature>